<evidence type="ECO:0000313" key="8">
    <source>
        <dbReference type="Proteomes" id="UP000222531"/>
    </source>
</evidence>
<dbReference type="PANTHER" id="PTHR24276:SF98">
    <property type="entry name" value="FI18310P1-RELATED"/>
    <property type="match status" value="1"/>
</dbReference>
<dbReference type="InterPro" id="IPR043504">
    <property type="entry name" value="Peptidase_S1_PA_chymotrypsin"/>
</dbReference>
<dbReference type="InterPro" id="IPR001314">
    <property type="entry name" value="Peptidase_S1A"/>
</dbReference>
<dbReference type="PROSITE" id="PS00135">
    <property type="entry name" value="TRYPSIN_SER"/>
    <property type="match status" value="1"/>
</dbReference>
<gene>
    <name evidence="7" type="ORF">BLA24_30490</name>
</gene>
<feature type="chain" id="PRO_5044380779" evidence="5">
    <location>
        <begin position="26"/>
        <end position="345"/>
    </location>
</feature>
<keyword evidence="5" id="KW-0732">Signal</keyword>
<dbReference type="FunFam" id="2.40.10.10:FF:000002">
    <property type="entry name" value="Transmembrane protease serine"/>
    <property type="match status" value="1"/>
</dbReference>
<dbReference type="PROSITE" id="PS00134">
    <property type="entry name" value="TRYPSIN_HIS"/>
    <property type="match status" value="1"/>
</dbReference>
<dbReference type="InterPro" id="IPR018114">
    <property type="entry name" value="TRYPSIN_HIS"/>
</dbReference>
<evidence type="ECO:0000256" key="4">
    <source>
        <dbReference type="SAM" id="MobiDB-lite"/>
    </source>
</evidence>
<feature type="compositionally biased region" description="Pro residues" evidence="4">
    <location>
        <begin position="293"/>
        <end position="310"/>
    </location>
</feature>
<evidence type="ECO:0000256" key="5">
    <source>
        <dbReference type="SAM" id="SignalP"/>
    </source>
</evidence>
<dbReference type="GO" id="GO:0006508">
    <property type="term" value="P:proteolysis"/>
    <property type="evidence" value="ECO:0007669"/>
    <property type="project" value="UniProtKB-KW"/>
</dbReference>
<dbReference type="PRINTS" id="PR00722">
    <property type="entry name" value="CHYMOTRYPSIN"/>
</dbReference>
<dbReference type="PROSITE" id="PS50240">
    <property type="entry name" value="TRYPSIN_DOM"/>
    <property type="match status" value="1"/>
</dbReference>
<dbReference type="Pfam" id="PF00089">
    <property type="entry name" value="Trypsin"/>
    <property type="match status" value="1"/>
</dbReference>
<reference evidence="7 8" key="1">
    <citation type="journal article" date="2017" name="Biochemistry">
        <title>Identification of the Biosynthetic Pathway for the Antibiotic Bicyclomycin.</title>
        <authorList>
            <person name="Patteson J."/>
            <person name="Cai W."/>
            <person name="Johnson R.A."/>
            <person name="Santa Maria K."/>
            <person name="Li B."/>
        </authorList>
    </citation>
    <scope>NUCLEOTIDE SEQUENCE [LARGE SCALE GENOMIC DNA]</scope>
    <source>
        <strain evidence="7 8">ATCC 21532</strain>
    </source>
</reference>
<evidence type="ECO:0000256" key="3">
    <source>
        <dbReference type="RuleBase" id="RU363034"/>
    </source>
</evidence>
<keyword evidence="8" id="KW-1185">Reference proteome</keyword>
<dbReference type="Gene3D" id="2.40.10.10">
    <property type="entry name" value="Trypsin-like serine proteases"/>
    <property type="match status" value="1"/>
</dbReference>
<comment type="caution">
    <text evidence="7">The sequence shown here is derived from an EMBL/GenBank/DDBJ whole genome shotgun (WGS) entry which is preliminary data.</text>
</comment>
<feature type="signal peptide" evidence="5">
    <location>
        <begin position="1"/>
        <end position="25"/>
    </location>
</feature>
<dbReference type="CDD" id="cd00190">
    <property type="entry name" value="Tryp_SPc"/>
    <property type="match status" value="1"/>
</dbReference>
<dbReference type="InterPro" id="IPR050430">
    <property type="entry name" value="Peptidase_S1"/>
</dbReference>
<accession>A0A2G1X9D3</accession>
<dbReference type="Proteomes" id="UP000222531">
    <property type="component" value="Unassembled WGS sequence"/>
</dbReference>
<proteinExistence type="inferred from homology"/>
<feature type="domain" description="Peptidase S1" evidence="6">
    <location>
        <begin position="30"/>
        <end position="271"/>
    </location>
</feature>
<keyword evidence="3" id="KW-0720">Serine protease</keyword>
<name>A0A2G1X9D3_STRCJ</name>
<dbReference type="GO" id="GO:0004252">
    <property type="term" value="F:serine-type endopeptidase activity"/>
    <property type="evidence" value="ECO:0007669"/>
    <property type="project" value="InterPro"/>
</dbReference>
<feature type="compositionally biased region" description="Low complexity" evidence="4">
    <location>
        <begin position="273"/>
        <end position="292"/>
    </location>
</feature>
<keyword evidence="3" id="KW-0378">Hydrolase</keyword>
<evidence type="ECO:0000259" key="6">
    <source>
        <dbReference type="PROSITE" id="PS50240"/>
    </source>
</evidence>
<dbReference type="SUPFAM" id="SSF50494">
    <property type="entry name" value="Trypsin-like serine proteases"/>
    <property type="match status" value="1"/>
</dbReference>
<dbReference type="RefSeq" id="WP_099202345.1">
    <property type="nucleotide sequence ID" value="NZ_JBIRXA010000011.1"/>
</dbReference>
<dbReference type="EMBL" id="NHZO01000168">
    <property type="protein sequence ID" value="PHQ47844.1"/>
    <property type="molecule type" value="Genomic_DNA"/>
</dbReference>
<comment type="similarity">
    <text evidence="1">Belongs to the peptidase S1 family.</text>
</comment>
<protein>
    <submittedName>
        <fullName evidence="7">Serine protease</fullName>
    </submittedName>
</protein>
<keyword evidence="2" id="KW-1015">Disulfide bond</keyword>
<dbReference type="InterPro" id="IPR009003">
    <property type="entry name" value="Peptidase_S1_PA"/>
</dbReference>
<evidence type="ECO:0000313" key="7">
    <source>
        <dbReference type="EMBL" id="PHQ47844.1"/>
    </source>
</evidence>
<organism evidence="7 8">
    <name type="scientific">Streptomyces cinnamoneus</name>
    <name type="common">Streptoverticillium cinnamoneum</name>
    <dbReference type="NCBI Taxonomy" id="53446"/>
    <lineage>
        <taxon>Bacteria</taxon>
        <taxon>Bacillati</taxon>
        <taxon>Actinomycetota</taxon>
        <taxon>Actinomycetes</taxon>
        <taxon>Kitasatosporales</taxon>
        <taxon>Streptomycetaceae</taxon>
        <taxon>Streptomyces</taxon>
        <taxon>Streptomyces cinnamoneus group</taxon>
    </lineage>
</organism>
<sequence>MRALSCSLAAAAALLLVAVPGPVRARDRGVVGGQTVKITDSPWVAALASRERFGAIRSGQFCGGAVVGPRTVVTAAHCLTREVLGVDVAEAKDLRVIVGRGDMNGNNGTEVSIRSIWVNPAFNTESNAGDVAVLTLERPLMAGYAIPMAPAGDPAYEPGTAAGVYGWGDTTGAGTYAKTLHAARVLVLDDMLCRHAYPGGPEGAYTPSTMLCAGVALGGRDACQGDSGGPLVARGRLVGLVSWGSGCAQPGRPGVYTRISAVAALVRAHSVDHAPAGAHPPAQPSAHPAQPVMAPPAAAPGPAPVTPPAMPQTTPAAPQVGPPAAGPPALPQPSPPVVARPGRPA</sequence>
<dbReference type="OrthoDB" id="1496095at2"/>
<feature type="compositionally biased region" description="Pro residues" evidence="4">
    <location>
        <begin position="320"/>
        <end position="345"/>
    </location>
</feature>
<evidence type="ECO:0000256" key="2">
    <source>
        <dbReference type="ARBA" id="ARBA00023157"/>
    </source>
</evidence>
<dbReference type="InterPro" id="IPR033116">
    <property type="entry name" value="TRYPSIN_SER"/>
</dbReference>
<dbReference type="PANTHER" id="PTHR24276">
    <property type="entry name" value="POLYSERASE-RELATED"/>
    <property type="match status" value="1"/>
</dbReference>
<keyword evidence="3 7" id="KW-0645">Protease</keyword>
<feature type="region of interest" description="Disordered" evidence="4">
    <location>
        <begin position="273"/>
        <end position="345"/>
    </location>
</feature>
<dbReference type="InterPro" id="IPR001254">
    <property type="entry name" value="Trypsin_dom"/>
</dbReference>
<evidence type="ECO:0000256" key="1">
    <source>
        <dbReference type="ARBA" id="ARBA00007664"/>
    </source>
</evidence>
<dbReference type="SMART" id="SM00020">
    <property type="entry name" value="Tryp_SPc"/>
    <property type="match status" value="1"/>
</dbReference>
<dbReference type="AlphaFoldDB" id="A0A2G1X9D3"/>